<evidence type="ECO:0000313" key="1">
    <source>
        <dbReference type="EMBL" id="NMF01383.1"/>
    </source>
</evidence>
<gene>
    <name evidence="1" type="ORF">HF838_24640</name>
</gene>
<protein>
    <submittedName>
        <fullName evidence="1">Uncharacterized protein</fullName>
    </submittedName>
</protein>
<dbReference type="RefSeq" id="WP_168976721.1">
    <property type="nucleotide sequence ID" value="NZ_CAMJCG010000137.1"/>
</dbReference>
<comment type="caution">
    <text evidence="1">The sequence shown here is derived from an EMBL/GenBank/DDBJ whole genome shotgun (WGS) entry which is preliminary data.</text>
</comment>
<reference evidence="1 2" key="1">
    <citation type="submission" date="2020-04" db="EMBL/GenBank/DDBJ databases">
        <authorList>
            <person name="Hitch T.C.A."/>
            <person name="Wylensek D."/>
            <person name="Clavel T."/>
        </authorList>
    </citation>
    <scope>NUCLEOTIDE SEQUENCE [LARGE SCALE GENOMIC DNA]</scope>
    <source>
        <strain evidence="1 2">WB01_D5_05</strain>
    </source>
</reference>
<organism evidence="1 2">
    <name type="scientific">Aneurinibacillus aneurinilyticus</name>
    <name type="common">Bacillus aneurinolyticus</name>
    <dbReference type="NCBI Taxonomy" id="1391"/>
    <lineage>
        <taxon>Bacteria</taxon>
        <taxon>Bacillati</taxon>
        <taxon>Bacillota</taxon>
        <taxon>Bacilli</taxon>
        <taxon>Bacillales</taxon>
        <taxon>Paenibacillaceae</taxon>
        <taxon>Aneurinibacillus group</taxon>
        <taxon>Aneurinibacillus</taxon>
    </lineage>
</organism>
<evidence type="ECO:0000313" key="2">
    <source>
        <dbReference type="Proteomes" id="UP000561326"/>
    </source>
</evidence>
<dbReference type="EMBL" id="JABAGO010000084">
    <property type="protein sequence ID" value="NMF01383.1"/>
    <property type="molecule type" value="Genomic_DNA"/>
</dbReference>
<name>A0A848D549_ANEAE</name>
<dbReference type="AlphaFoldDB" id="A0A848D549"/>
<sequence>MIDINSPIIPWVGLGGVKLYSHISNFYDLIDKMDEKSSLLVKFFVRYEIKDSVDLWFNLINGKLFKITATKGYKGLLFDKIPIGMHIDEVLQIEPSFEYDDFEEVYVSPKGVFIETDPVEHTVLWISVYVKELDNDDFERGNW</sequence>
<accession>A0A848D549</accession>
<dbReference type="Proteomes" id="UP000561326">
    <property type="component" value="Unassembled WGS sequence"/>
</dbReference>
<proteinExistence type="predicted"/>